<sequence length="125" mass="13978">MDKAVKIPGPDHPITVEPSPLHVIVKAGGHVIVDTTRALSLREASYPEVLYVPREDVDMTKLERTSHTTYCPYKGDCSYYSIPSGGQKAANAVWSYEMPYDAVASIKDHLAFYRDRVDSFETRDA</sequence>
<organism evidence="2 3">
    <name type="scientific">Caballeronia novacaledonica</name>
    <dbReference type="NCBI Taxonomy" id="1544861"/>
    <lineage>
        <taxon>Bacteria</taxon>
        <taxon>Pseudomonadati</taxon>
        <taxon>Pseudomonadota</taxon>
        <taxon>Betaproteobacteria</taxon>
        <taxon>Burkholderiales</taxon>
        <taxon>Burkholderiaceae</taxon>
        <taxon>Caballeronia</taxon>
    </lineage>
</organism>
<gene>
    <name evidence="2" type="ORF">CBA19CS42_21775</name>
</gene>
<dbReference type="PANTHER" id="PTHR34310">
    <property type="entry name" value="DUF427 DOMAIN PROTEIN (AFU_ORTHOLOGUE AFUA_3G02220)"/>
    <property type="match status" value="1"/>
</dbReference>
<comment type="caution">
    <text evidence="2">The sequence shown here is derived from an EMBL/GenBank/DDBJ whole genome shotgun (WGS) entry which is preliminary data.</text>
</comment>
<reference evidence="2" key="1">
    <citation type="submission" date="2022-09" db="EMBL/GenBank/DDBJ databases">
        <title>Isolation and characterization of 3-chlorobenzoate degrading bacteria from soils in Shizuoka.</title>
        <authorList>
            <person name="Ifat A."/>
            <person name="Ogawa N."/>
            <person name="Kimbara K."/>
            <person name="Moriuchi R."/>
            <person name="Dohra H."/>
            <person name="Shintani M."/>
        </authorList>
    </citation>
    <scope>NUCLEOTIDE SEQUENCE</scope>
    <source>
        <strain evidence="2">19CS4-2</strain>
    </source>
</reference>
<proteinExistence type="predicted"/>
<dbReference type="Proteomes" id="UP001055111">
    <property type="component" value="Unassembled WGS sequence"/>
</dbReference>
<dbReference type="AlphaFoldDB" id="A0AA37MI43"/>
<dbReference type="PANTHER" id="PTHR34310:SF9">
    <property type="entry name" value="BLR5716 PROTEIN"/>
    <property type="match status" value="1"/>
</dbReference>
<name>A0AA37MI43_9BURK</name>
<accession>A0AA37MI43</accession>
<dbReference type="InterPro" id="IPR038694">
    <property type="entry name" value="DUF427_sf"/>
</dbReference>
<protein>
    <submittedName>
        <fullName evidence="2">DUF427 domain-containing protein</fullName>
    </submittedName>
</protein>
<dbReference type="Pfam" id="PF04248">
    <property type="entry name" value="NTP_transf_9"/>
    <property type="match status" value="1"/>
</dbReference>
<evidence type="ECO:0000259" key="1">
    <source>
        <dbReference type="Pfam" id="PF04248"/>
    </source>
</evidence>
<evidence type="ECO:0000313" key="3">
    <source>
        <dbReference type="Proteomes" id="UP001055111"/>
    </source>
</evidence>
<dbReference type="InterPro" id="IPR007361">
    <property type="entry name" value="DUF427"/>
</dbReference>
<evidence type="ECO:0000313" key="2">
    <source>
        <dbReference type="EMBL" id="GJH27193.1"/>
    </source>
</evidence>
<dbReference type="EMBL" id="BPUS01000009">
    <property type="protein sequence ID" value="GJH27193.1"/>
    <property type="molecule type" value="Genomic_DNA"/>
</dbReference>
<dbReference type="Gene3D" id="2.170.150.40">
    <property type="entry name" value="Domain of unknown function (DUF427)"/>
    <property type="match status" value="1"/>
</dbReference>
<dbReference type="RefSeq" id="WP_238213879.1">
    <property type="nucleotide sequence ID" value="NZ_BPUS01000009.1"/>
</dbReference>
<feature type="domain" description="DUF427" evidence="1">
    <location>
        <begin position="25"/>
        <end position="114"/>
    </location>
</feature>